<dbReference type="EC" id="2.7.8.7" evidence="8"/>
<gene>
    <name evidence="8 10" type="primary">acpS</name>
    <name evidence="10" type="ORF">ACFQ1X_11305</name>
</gene>
<dbReference type="RefSeq" id="WP_144840971.1">
    <property type="nucleotide sequence ID" value="NZ_JBHTKI010000017.1"/>
</dbReference>
<keyword evidence="8" id="KW-0963">Cytoplasm</keyword>
<evidence type="ECO:0000256" key="1">
    <source>
        <dbReference type="ARBA" id="ARBA00022516"/>
    </source>
</evidence>
<keyword evidence="2 8" id="KW-0808">Transferase</keyword>
<evidence type="ECO:0000313" key="11">
    <source>
        <dbReference type="Proteomes" id="UP001597109"/>
    </source>
</evidence>
<accession>A0ABW3LBM0</accession>
<keyword evidence="11" id="KW-1185">Reference proteome</keyword>
<keyword evidence="7 8" id="KW-0275">Fatty acid biosynthesis</keyword>
<protein>
    <recommendedName>
        <fullName evidence="8">Holo-[acyl-carrier-protein] synthase</fullName>
        <shortName evidence="8">Holo-ACP synthase</shortName>
        <ecNumber evidence="8">2.7.8.7</ecNumber>
    </recommendedName>
    <alternativeName>
        <fullName evidence="8">4'-phosphopantetheinyl transferase AcpS</fullName>
    </alternativeName>
</protein>
<evidence type="ECO:0000256" key="8">
    <source>
        <dbReference type="HAMAP-Rule" id="MF_00101"/>
    </source>
</evidence>
<dbReference type="NCBIfam" id="TIGR00556">
    <property type="entry name" value="pantethn_trn"/>
    <property type="match status" value="1"/>
</dbReference>
<dbReference type="Pfam" id="PF01648">
    <property type="entry name" value="ACPS"/>
    <property type="match status" value="1"/>
</dbReference>
<keyword evidence="1 8" id="KW-0444">Lipid biosynthesis</keyword>
<keyword evidence="6 8" id="KW-0443">Lipid metabolism</keyword>
<evidence type="ECO:0000256" key="5">
    <source>
        <dbReference type="ARBA" id="ARBA00022842"/>
    </source>
</evidence>
<evidence type="ECO:0000259" key="9">
    <source>
        <dbReference type="Pfam" id="PF01648"/>
    </source>
</evidence>
<comment type="function">
    <text evidence="8">Transfers the 4'-phosphopantetheine moiety from coenzyme A to a Ser of acyl-carrier-protein.</text>
</comment>
<dbReference type="InterPro" id="IPR002582">
    <property type="entry name" value="ACPS"/>
</dbReference>
<organism evidence="10 11">
    <name type="scientific">Metaplanococcus flavidus</name>
    <dbReference type="NCBI Taxonomy" id="569883"/>
    <lineage>
        <taxon>Bacteria</taxon>
        <taxon>Bacillati</taxon>
        <taxon>Bacillota</taxon>
        <taxon>Bacilli</taxon>
        <taxon>Bacillales</taxon>
        <taxon>Caryophanaceae</taxon>
        <taxon>Metaplanococcus</taxon>
    </lineage>
</organism>
<evidence type="ECO:0000313" key="10">
    <source>
        <dbReference type="EMBL" id="MFD1032017.1"/>
    </source>
</evidence>
<dbReference type="InterPro" id="IPR037143">
    <property type="entry name" value="4-PPantetheinyl_Trfase_dom_sf"/>
</dbReference>
<reference evidence="11" key="1">
    <citation type="journal article" date="2019" name="Int. J. Syst. Evol. Microbiol.">
        <title>The Global Catalogue of Microorganisms (GCM) 10K type strain sequencing project: providing services to taxonomists for standard genome sequencing and annotation.</title>
        <authorList>
            <consortium name="The Broad Institute Genomics Platform"/>
            <consortium name="The Broad Institute Genome Sequencing Center for Infectious Disease"/>
            <person name="Wu L."/>
            <person name="Ma J."/>
        </authorList>
    </citation>
    <scope>NUCLEOTIDE SEQUENCE [LARGE SCALE GENOMIC DNA]</scope>
    <source>
        <strain evidence="11">CCUG 56756</strain>
    </source>
</reference>
<feature type="binding site" evidence="8">
    <location>
        <position position="58"/>
    </location>
    <ligand>
        <name>Mg(2+)</name>
        <dbReference type="ChEBI" id="CHEBI:18420"/>
    </ligand>
</feature>
<dbReference type="InterPro" id="IPR004568">
    <property type="entry name" value="Ppantetheine-prot_Trfase_dom"/>
</dbReference>
<proteinExistence type="inferred from homology"/>
<dbReference type="Gene3D" id="3.90.470.20">
    <property type="entry name" value="4'-phosphopantetheinyl transferase domain"/>
    <property type="match status" value="1"/>
</dbReference>
<sequence length="135" mass="15206">MITGIGLDIVEIDRIRRLDGKSAKLRERVLTDYELREYERLSSNRRTEFLAGRFAAKEAFGKAKGTGIGEMCAFHDIEIRKDPNGKPSVFFRGEEDGLISITHTKEYAAAQILLQTKMQAEGHDGDKLQTNKSDC</sequence>
<comment type="catalytic activity">
    <reaction evidence="8">
        <text>apo-[ACP] + CoA = holo-[ACP] + adenosine 3',5'-bisphosphate + H(+)</text>
        <dbReference type="Rhea" id="RHEA:12068"/>
        <dbReference type="Rhea" id="RHEA-COMP:9685"/>
        <dbReference type="Rhea" id="RHEA-COMP:9690"/>
        <dbReference type="ChEBI" id="CHEBI:15378"/>
        <dbReference type="ChEBI" id="CHEBI:29999"/>
        <dbReference type="ChEBI" id="CHEBI:57287"/>
        <dbReference type="ChEBI" id="CHEBI:58343"/>
        <dbReference type="ChEBI" id="CHEBI:64479"/>
        <dbReference type="EC" id="2.7.8.7"/>
    </reaction>
</comment>
<evidence type="ECO:0000256" key="3">
    <source>
        <dbReference type="ARBA" id="ARBA00022723"/>
    </source>
</evidence>
<comment type="cofactor">
    <cofactor evidence="8">
        <name>Mg(2+)</name>
        <dbReference type="ChEBI" id="CHEBI:18420"/>
    </cofactor>
</comment>
<name>A0ABW3LBM0_9BACL</name>
<dbReference type="EMBL" id="JBHTKI010000017">
    <property type="protein sequence ID" value="MFD1032017.1"/>
    <property type="molecule type" value="Genomic_DNA"/>
</dbReference>
<dbReference type="NCBIfam" id="TIGR00516">
    <property type="entry name" value="acpS"/>
    <property type="match status" value="1"/>
</dbReference>
<evidence type="ECO:0000256" key="4">
    <source>
        <dbReference type="ARBA" id="ARBA00022832"/>
    </source>
</evidence>
<evidence type="ECO:0000256" key="7">
    <source>
        <dbReference type="ARBA" id="ARBA00023160"/>
    </source>
</evidence>
<dbReference type="SUPFAM" id="SSF56214">
    <property type="entry name" value="4'-phosphopantetheinyl transferase"/>
    <property type="match status" value="1"/>
</dbReference>
<dbReference type="HAMAP" id="MF_00101">
    <property type="entry name" value="AcpS"/>
    <property type="match status" value="1"/>
</dbReference>
<feature type="domain" description="4'-phosphopantetheinyl transferase" evidence="9">
    <location>
        <begin position="4"/>
        <end position="109"/>
    </location>
</feature>
<evidence type="ECO:0000256" key="2">
    <source>
        <dbReference type="ARBA" id="ARBA00022679"/>
    </source>
</evidence>
<keyword evidence="3 8" id="KW-0479">Metal-binding</keyword>
<comment type="caution">
    <text evidence="10">The sequence shown here is derived from an EMBL/GenBank/DDBJ whole genome shotgun (WGS) entry which is preliminary data.</text>
</comment>
<keyword evidence="4 8" id="KW-0276">Fatty acid metabolism</keyword>
<dbReference type="Proteomes" id="UP001597109">
    <property type="component" value="Unassembled WGS sequence"/>
</dbReference>
<evidence type="ECO:0000256" key="6">
    <source>
        <dbReference type="ARBA" id="ARBA00023098"/>
    </source>
</evidence>
<feature type="binding site" evidence="8">
    <location>
        <position position="8"/>
    </location>
    <ligand>
        <name>Mg(2+)</name>
        <dbReference type="ChEBI" id="CHEBI:18420"/>
    </ligand>
</feature>
<dbReference type="InterPro" id="IPR008278">
    <property type="entry name" value="4-PPantetheinyl_Trfase_dom"/>
</dbReference>
<comment type="subcellular location">
    <subcellularLocation>
        <location evidence="8">Cytoplasm</location>
    </subcellularLocation>
</comment>
<dbReference type="GO" id="GO:0008897">
    <property type="term" value="F:holo-[acyl-carrier-protein] synthase activity"/>
    <property type="evidence" value="ECO:0007669"/>
    <property type="project" value="UniProtKB-EC"/>
</dbReference>
<comment type="similarity">
    <text evidence="8">Belongs to the P-Pant transferase superfamily. AcpS family.</text>
</comment>
<keyword evidence="5 8" id="KW-0460">Magnesium</keyword>